<dbReference type="GO" id="GO:0042180">
    <property type="term" value="P:ketone metabolic process"/>
    <property type="evidence" value="ECO:0007669"/>
    <property type="project" value="UniProtKB-ARBA"/>
</dbReference>
<evidence type="ECO:0000256" key="10">
    <source>
        <dbReference type="PIRSR" id="PIRSR000097-2"/>
    </source>
</evidence>
<reference evidence="13" key="2">
    <citation type="submission" date="2014-02" db="EMBL/GenBank/DDBJ databases">
        <title>Complete DNA sequence of /Kuraishia capsulata/ illustrates novel genomic features among budding yeasts (/Saccharomycotina/).</title>
        <authorList>
            <person name="Morales L."/>
            <person name="Noel B."/>
            <person name="Porcel B."/>
            <person name="Marcet-Houben M."/>
            <person name="Hullo M-F."/>
            <person name="Sacerdot C."/>
            <person name="Tekaia F."/>
            <person name="Leh-Louis V."/>
            <person name="Despons L."/>
            <person name="Khanna V."/>
            <person name="Aury J-M."/>
            <person name="Barbe V."/>
            <person name="Couloux A."/>
            <person name="Labadie K."/>
            <person name="Pelletier E."/>
            <person name="Souciet J-L."/>
            <person name="Boekhout T."/>
            <person name="Gabaldon T."/>
            <person name="Wincker P."/>
            <person name="Dujon B."/>
        </authorList>
    </citation>
    <scope>NUCLEOTIDE SEQUENCE</scope>
    <source>
        <strain evidence="13">CBS 1993</strain>
    </source>
</reference>
<evidence type="ECO:0000256" key="7">
    <source>
        <dbReference type="ARBA" id="ARBA00079693"/>
    </source>
</evidence>
<evidence type="ECO:0000256" key="5">
    <source>
        <dbReference type="ARBA" id="ARBA00051098"/>
    </source>
</evidence>
<feature type="domain" description="NADP-dependent oxidoreductase" evidence="12">
    <location>
        <begin position="23"/>
        <end position="287"/>
    </location>
</feature>
<evidence type="ECO:0000256" key="6">
    <source>
        <dbReference type="ARBA" id="ARBA00066965"/>
    </source>
</evidence>
<feature type="site" description="Lowers pKa of active site Tyr" evidence="11">
    <location>
        <position position="80"/>
    </location>
</feature>
<dbReference type="PROSITE" id="PS00063">
    <property type="entry name" value="ALDOKETO_REDUCTASE_3"/>
    <property type="match status" value="1"/>
</dbReference>
<proteinExistence type="inferred from homology"/>
<keyword evidence="3" id="KW-0560">Oxidoreductase</keyword>
<dbReference type="Proteomes" id="UP000019384">
    <property type="component" value="Unassembled WGS sequence"/>
</dbReference>
<dbReference type="EMBL" id="HG793128">
    <property type="protein sequence ID" value="CDK27875.1"/>
    <property type="molecule type" value="Genomic_DNA"/>
</dbReference>
<dbReference type="PANTHER" id="PTHR43827:SF3">
    <property type="entry name" value="NADP-DEPENDENT OXIDOREDUCTASE DOMAIN-CONTAINING PROTEIN"/>
    <property type="match status" value="1"/>
</dbReference>
<dbReference type="PROSITE" id="PS00798">
    <property type="entry name" value="ALDOKETO_REDUCTASE_1"/>
    <property type="match status" value="1"/>
</dbReference>
<sequence>MVTATVSTHTVPLNTGASIPLVALGTWQANDEDTYNAVLTAIKAGYRHIDTAHVYKNEAAVGRAVRDCGVPRGELFVTTKLWCTNHRIAGEALKGSIERLGLEYVDLYLMHWPVPMLKDPADPDTFFVMKPDGSVNNDPDWDFIKTWELLQELPATGLTKAVGVSNFSITNLTKLLEAPTTKVVPAANQVELHPLLPQTRLVEFCQSKGIVVEAYSPLGSSGSPLLKNESLLKIAGELGIPPATLAISWAVWRKTVVLPKSVSASRIESNIKVVELTDAQGEAITAIGAERPVRHVAADRDWGVPVFNDEDDLSMKRK</sequence>
<dbReference type="GO" id="GO:0047011">
    <property type="term" value="F:2-dehydropantolactone reductase (A-specific) activity"/>
    <property type="evidence" value="ECO:0007669"/>
    <property type="project" value="UniProtKB-ARBA"/>
</dbReference>
<dbReference type="Gene3D" id="3.20.20.100">
    <property type="entry name" value="NADP-dependent oxidoreductase domain"/>
    <property type="match status" value="1"/>
</dbReference>
<dbReference type="RefSeq" id="XP_022459867.1">
    <property type="nucleotide sequence ID" value="XM_022602311.1"/>
</dbReference>
<dbReference type="PROSITE" id="PS00062">
    <property type="entry name" value="ALDOKETO_REDUCTASE_2"/>
    <property type="match status" value="1"/>
</dbReference>
<comment type="catalytic activity">
    <reaction evidence="4">
        <text>(R)-pantolactone + NADP(+) = 2-dehydropantolactone + NADPH + H(+)</text>
        <dbReference type="Rhea" id="RHEA:18981"/>
        <dbReference type="ChEBI" id="CHEBI:15378"/>
        <dbReference type="ChEBI" id="CHEBI:16719"/>
        <dbReference type="ChEBI" id="CHEBI:18395"/>
        <dbReference type="ChEBI" id="CHEBI:57783"/>
        <dbReference type="ChEBI" id="CHEBI:58349"/>
        <dbReference type="EC" id="1.1.1.358"/>
    </reaction>
</comment>
<evidence type="ECO:0000256" key="9">
    <source>
        <dbReference type="PIRSR" id="PIRSR000097-1"/>
    </source>
</evidence>
<dbReference type="EC" id="1.1.1.358" evidence="6"/>
<dbReference type="FunFam" id="3.20.20.100:FF:000002">
    <property type="entry name" value="2,5-diketo-D-gluconic acid reductase A"/>
    <property type="match status" value="1"/>
</dbReference>
<dbReference type="SUPFAM" id="SSF51430">
    <property type="entry name" value="NAD(P)-linked oxidoreductase"/>
    <property type="match status" value="1"/>
</dbReference>
<reference evidence="13" key="1">
    <citation type="submission" date="2013-12" db="EMBL/GenBank/DDBJ databases">
        <authorList>
            <person name="Genoscope - CEA"/>
        </authorList>
    </citation>
    <scope>NUCLEOTIDE SEQUENCE</scope>
    <source>
        <strain evidence="13">CBS 1993</strain>
    </source>
</reference>
<evidence type="ECO:0000256" key="4">
    <source>
        <dbReference type="ARBA" id="ARBA00050878"/>
    </source>
</evidence>
<evidence type="ECO:0000259" key="12">
    <source>
        <dbReference type="Pfam" id="PF00248"/>
    </source>
</evidence>
<evidence type="ECO:0000256" key="1">
    <source>
        <dbReference type="ARBA" id="ARBA00007905"/>
    </source>
</evidence>
<feature type="active site" description="Proton donor" evidence="9">
    <location>
        <position position="55"/>
    </location>
</feature>
<dbReference type="PRINTS" id="PR00069">
    <property type="entry name" value="ALDKETRDTASE"/>
</dbReference>
<dbReference type="HOGENOM" id="CLU_023205_0_0_1"/>
<feature type="binding site" evidence="10">
    <location>
        <position position="111"/>
    </location>
    <ligand>
        <name>substrate</name>
    </ligand>
</feature>
<keyword evidence="14" id="KW-1185">Reference proteome</keyword>
<evidence type="ECO:0000256" key="11">
    <source>
        <dbReference type="PIRSR" id="PIRSR000097-3"/>
    </source>
</evidence>
<evidence type="ECO:0000256" key="8">
    <source>
        <dbReference type="ARBA" id="ARBA00081322"/>
    </source>
</evidence>
<dbReference type="GeneID" id="34521255"/>
<gene>
    <name evidence="13" type="ORF">KUCA_T00003855001</name>
</gene>
<dbReference type="OrthoDB" id="416253at2759"/>
<comment type="catalytic activity">
    <reaction evidence="5">
        <text>isatin + NADPH + H(+) = 3-hydroxyindolin-2-one + NADP(+)</text>
        <dbReference type="Rhea" id="RHEA:68608"/>
        <dbReference type="ChEBI" id="CHEBI:15378"/>
        <dbReference type="ChEBI" id="CHEBI:27539"/>
        <dbReference type="ChEBI" id="CHEBI:28536"/>
        <dbReference type="ChEBI" id="CHEBI:57783"/>
        <dbReference type="ChEBI" id="CHEBI:58349"/>
    </reaction>
</comment>
<protein>
    <recommendedName>
        <fullName evidence="7">2-dehydropantolactone reductase</fullName>
        <ecNumber evidence="6">1.1.1.358</ecNumber>
    </recommendedName>
    <alternativeName>
        <fullName evidence="7">2-dehydropantolactone reductase</fullName>
    </alternativeName>
    <alternativeName>
        <fullName evidence="8">Ketopantoyl-lactone reductase</fullName>
    </alternativeName>
</protein>
<accession>W6MWU5</accession>
<evidence type="ECO:0000256" key="3">
    <source>
        <dbReference type="ARBA" id="ARBA00023002"/>
    </source>
</evidence>
<dbReference type="InterPro" id="IPR036812">
    <property type="entry name" value="NAD(P)_OxRdtase_dom_sf"/>
</dbReference>
<keyword evidence="2" id="KW-0521">NADP</keyword>
<dbReference type="InterPro" id="IPR020471">
    <property type="entry name" value="AKR"/>
</dbReference>
<dbReference type="InterPro" id="IPR018170">
    <property type="entry name" value="Aldo/ket_reductase_CS"/>
</dbReference>
<evidence type="ECO:0000313" key="14">
    <source>
        <dbReference type="Proteomes" id="UP000019384"/>
    </source>
</evidence>
<evidence type="ECO:0000313" key="13">
    <source>
        <dbReference type="EMBL" id="CDK27875.1"/>
    </source>
</evidence>
<organism evidence="13 14">
    <name type="scientific">Kuraishia capsulata CBS 1993</name>
    <dbReference type="NCBI Taxonomy" id="1382522"/>
    <lineage>
        <taxon>Eukaryota</taxon>
        <taxon>Fungi</taxon>
        <taxon>Dikarya</taxon>
        <taxon>Ascomycota</taxon>
        <taxon>Saccharomycotina</taxon>
        <taxon>Pichiomycetes</taxon>
        <taxon>Pichiales</taxon>
        <taxon>Pichiaceae</taxon>
        <taxon>Kuraishia</taxon>
    </lineage>
</organism>
<evidence type="ECO:0000256" key="2">
    <source>
        <dbReference type="ARBA" id="ARBA00022857"/>
    </source>
</evidence>
<comment type="similarity">
    <text evidence="1">Belongs to the aldo/keto reductase family.</text>
</comment>
<dbReference type="PIRSF" id="PIRSF000097">
    <property type="entry name" value="AKR"/>
    <property type="match status" value="1"/>
</dbReference>
<dbReference type="Pfam" id="PF00248">
    <property type="entry name" value="Aldo_ket_red"/>
    <property type="match status" value="1"/>
</dbReference>
<dbReference type="STRING" id="1382522.W6MWU5"/>
<dbReference type="AlphaFoldDB" id="W6MWU5"/>
<dbReference type="InterPro" id="IPR023210">
    <property type="entry name" value="NADP_OxRdtase_dom"/>
</dbReference>
<dbReference type="PANTHER" id="PTHR43827">
    <property type="entry name" value="2,5-DIKETO-D-GLUCONIC ACID REDUCTASE"/>
    <property type="match status" value="1"/>
</dbReference>
<name>W6MWU5_9ASCO</name>